<dbReference type="SUPFAM" id="SSF56059">
    <property type="entry name" value="Glutathione synthetase ATP-binding domain-like"/>
    <property type="match status" value="1"/>
</dbReference>
<comment type="caution">
    <text evidence="1">The sequence shown here is derived from an EMBL/GenBank/DDBJ whole genome shotgun (WGS) entry which is preliminary data.</text>
</comment>
<evidence type="ECO:0008006" key="3">
    <source>
        <dbReference type="Google" id="ProtNLM"/>
    </source>
</evidence>
<organism evidence="1 2">
    <name type="scientific">Natranaerobius trueperi</name>
    <dbReference type="NCBI Taxonomy" id="759412"/>
    <lineage>
        <taxon>Bacteria</taxon>
        <taxon>Bacillati</taxon>
        <taxon>Bacillota</taxon>
        <taxon>Clostridia</taxon>
        <taxon>Natranaerobiales</taxon>
        <taxon>Natranaerobiaceae</taxon>
        <taxon>Natranaerobius</taxon>
    </lineage>
</organism>
<name>A0A226BXB4_9FIRM</name>
<keyword evidence="2" id="KW-1185">Reference proteome</keyword>
<dbReference type="Pfam" id="PF14398">
    <property type="entry name" value="ATPgrasp_YheCD"/>
    <property type="match status" value="1"/>
</dbReference>
<dbReference type="AlphaFoldDB" id="A0A226BXB4"/>
<dbReference type="Proteomes" id="UP000214588">
    <property type="component" value="Unassembled WGS sequence"/>
</dbReference>
<dbReference type="Gene3D" id="3.30.470.20">
    <property type="entry name" value="ATP-grasp fold, B domain"/>
    <property type="match status" value="1"/>
</dbReference>
<gene>
    <name evidence="1" type="ORF">CDO51_12245</name>
</gene>
<accession>A0A226BXB4</accession>
<proteinExistence type="predicted"/>
<evidence type="ECO:0000313" key="1">
    <source>
        <dbReference type="EMBL" id="OWZ82780.1"/>
    </source>
</evidence>
<dbReference type="EMBL" id="NIQC01000042">
    <property type="protein sequence ID" value="OWZ82780.1"/>
    <property type="molecule type" value="Genomic_DNA"/>
</dbReference>
<reference evidence="1 2" key="1">
    <citation type="submission" date="2017-06" db="EMBL/GenBank/DDBJ databases">
        <title>Draft Genome Sequence of Natranaerobius trueperi halophilic, alkalithermophilic bacteria from soda lakes.</title>
        <authorList>
            <person name="Zhao B."/>
        </authorList>
    </citation>
    <scope>NUCLEOTIDE SEQUENCE [LARGE SCALE GENOMIC DNA]</scope>
    <source>
        <strain evidence="1 2">DSM 18760</strain>
    </source>
</reference>
<dbReference type="InterPro" id="IPR026838">
    <property type="entry name" value="YheC/D"/>
</dbReference>
<sequence length="454" mass="52250">MDNKSIKVVINTIQKNTSNISVPSSIFNKLNSSLYVDLNVGTFKTKATCYKNNTEKDLVISKYIADKVGIIDKLETNLLIKNNQIYLGPVIGVFISSGRVRKAKKQHPHFRQLKMSKANRDVNSILYFFSIKDIDFSQQKIHGTYYSNKNHTFQVKEFPYPDVLYDRGGATLTSQQRKSQKIREEIDKIAKPLKINSKYFFDKWNVYNNLLSFKEMTPYLRKSILYKSPHDLLSMLNNFSGVYLKDILGHNSLGVANIRAEGNTFILKYRSKRLLIKSFNSFDNLIEEINNFFYGKEVMIQAGIDVLKVNGCNVDMRAEVQKNGQGNLEVGPYMVRIGRKNSHVTSTSSGAIVNQFDNFFRNELNFSVDYINNLKNRIEKFLIITFNSIEKLYGPFGEIGIDFALDKNLKIWFIECNAKPGKDTIYLACTDDKIQRSFANPLNYGKFLWENRGN</sequence>
<dbReference type="OrthoDB" id="1809801at2"/>
<protein>
    <recommendedName>
        <fullName evidence="3">ATP-grasp domain-containing protein</fullName>
    </recommendedName>
</protein>
<evidence type="ECO:0000313" key="2">
    <source>
        <dbReference type="Proteomes" id="UP000214588"/>
    </source>
</evidence>
<dbReference type="RefSeq" id="WP_089024513.1">
    <property type="nucleotide sequence ID" value="NZ_NIQC01000042.1"/>
</dbReference>